<dbReference type="Proteomes" id="UP000009138">
    <property type="component" value="Unassembled WGS sequence"/>
</dbReference>
<keyword evidence="2" id="KW-1185">Reference proteome</keyword>
<sequence length="265" mass="30538">MTAVLRKFREECVKGAWMRKSLSVRRTLFGRQKELESSKRKRNMVCHKMNQMLQEDGINEDEANEKIDDARRSCGDHEGKVATRIVSSLLNGLTYRMTFYCSDGQLMIPDFVVYVDPISTIKFELFIIEVKKHGNYGNGNLEKDLIKLGKEMQLALDKLVLYKVENPEVVGLLVEGIKVTAFKMDLAYNGQYRMVEMSQFFVVRDNVDDIMLIPTIIQKLDQIKQVIEDTNEKIFKTLKVKDCSIDLTSYMRKACGSPVVVKKEQ</sequence>
<accession>I1CLM6</accession>
<dbReference type="EMBL" id="CH476744">
    <property type="protein sequence ID" value="EIE89356.1"/>
    <property type="molecule type" value="Genomic_DNA"/>
</dbReference>
<dbReference type="InParanoid" id="I1CLM6"/>
<dbReference type="RefSeq" id="XP_067524752.1">
    <property type="nucleotide sequence ID" value="XM_067668651.1"/>
</dbReference>
<name>I1CLM6_RHIO9</name>
<dbReference type="GeneID" id="93621032"/>
<dbReference type="VEuPathDB" id="FungiDB:RO3G_14067"/>
<dbReference type="STRING" id="246409.I1CLM6"/>
<dbReference type="OMA" id="KMTAFRM"/>
<evidence type="ECO:0000313" key="2">
    <source>
        <dbReference type="Proteomes" id="UP000009138"/>
    </source>
</evidence>
<dbReference type="AlphaFoldDB" id="I1CLM6"/>
<gene>
    <name evidence="1" type="ORF">RO3G_14067</name>
</gene>
<reference evidence="1 2" key="1">
    <citation type="journal article" date="2009" name="PLoS Genet.">
        <title>Genomic analysis of the basal lineage fungus Rhizopus oryzae reveals a whole-genome duplication.</title>
        <authorList>
            <person name="Ma L.-J."/>
            <person name="Ibrahim A.S."/>
            <person name="Skory C."/>
            <person name="Grabherr M.G."/>
            <person name="Burger G."/>
            <person name="Butler M."/>
            <person name="Elias M."/>
            <person name="Idnurm A."/>
            <person name="Lang B.F."/>
            <person name="Sone T."/>
            <person name="Abe A."/>
            <person name="Calvo S.E."/>
            <person name="Corrochano L.M."/>
            <person name="Engels R."/>
            <person name="Fu J."/>
            <person name="Hansberg W."/>
            <person name="Kim J.-M."/>
            <person name="Kodira C.D."/>
            <person name="Koehrsen M.J."/>
            <person name="Liu B."/>
            <person name="Miranda-Saavedra D."/>
            <person name="O'Leary S."/>
            <person name="Ortiz-Castellanos L."/>
            <person name="Poulter R."/>
            <person name="Rodriguez-Romero J."/>
            <person name="Ruiz-Herrera J."/>
            <person name="Shen Y.-Q."/>
            <person name="Zeng Q."/>
            <person name="Galagan J."/>
            <person name="Birren B.W."/>
            <person name="Cuomo C.A."/>
            <person name="Wickes B.L."/>
        </authorList>
    </citation>
    <scope>NUCLEOTIDE SEQUENCE [LARGE SCALE GENOMIC DNA]</scope>
    <source>
        <strain evidence="2">RA 99-880 / ATCC MYA-4621 / FGSC 9543 / NRRL 43880</strain>
    </source>
</reference>
<evidence type="ECO:0000313" key="1">
    <source>
        <dbReference type="EMBL" id="EIE89356.1"/>
    </source>
</evidence>
<protein>
    <submittedName>
        <fullName evidence="1">Uncharacterized protein</fullName>
    </submittedName>
</protein>
<organism evidence="1 2">
    <name type="scientific">Rhizopus delemar (strain RA 99-880 / ATCC MYA-4621 / FGSC 9543 / NRRL 43880)</name>
    <name type="common">Mucormycosis agent</name>
    <name type="synonym">Rhizopus arrhizus var. delemar</name>
    <dbReference type="NCBI Taxonomy" id="246409"/>
    <lineage>
        <taxon>Eukaryota</taxon>
        <taxon>Fungi</taxon>
        <taxon>Fungi incertae sedis</taxon>
        <taxon>Mucoromycota</taxon>
        <taxon>Mucoromycotina</taxon>
        <taxon>Mucoromycetes</taxon>
        <taxon>Mucorales</taxon>
        <taxon>Mucorineae</taxon>
        <taxon>Rhizopodaceae</taxon>
        <taxon>Rhizopus</taxon>
    </lineage>
</organism>
<proteinExistence type="predicted"/>
<dbReference type="OrthoDB" id="2284939at2759"/>